<dbReference type="OrthoDB" id="9806170at2"/>
<evidence type="ECO:0000256" key="2">
    <source>
        <dbReference type="ARBA" id="ARBA00022679"/>
    </source>
</evidence>
<organism evidence="6 7">
    <name type="scientific">Dermacoccus nishinomiyaensis</name>
    <dbReference type="NCBI Taxonomy" id="1274"/>
    <lineage>
        <taxon>Bacteria</taxon>
        <taxon>Bacillati</taxon>
        <taxon>Actinomycetota</taxon>
        <taxon>Actinomycetes</taxon>
        <taxon>Micrococcales</taxon>
        <taxon>Dermacoccaceae</taxon>
        <taxon>Dermacoccus</taxon>
    </lineage>
</organism>
<gene>
    <name evidence="4" type="primary">purN</name>
    <name evidence="6" type="ORF">HX89_10805</name>
</gene>
<dbReference type="GO" id="GO:0004644">
    <property type="term" value="F:phosphoribosylglycinamide formyltransferase activity"/>
    <property type="evidence" value="ECO:0007669"/>
    <property type="project" value="UniProtKB-UniRule"/>
</dbReference>
<feature type="binding site" evidence="4">
    <location>
        <begin position="123"/>
        <end position="126"/>
    </location>
    <ligand>
        <name>(6R)-10-formyltetrahydrofolate</name>
        <dbReference type="ChEBI" id="CHEBI:195366"/>
    </ligand>
</feature>
<keyword evidence="2 4" id="KW-0808">Transferase</keyword>
<comment type="catalytic activity">
    <reaction evidence="4">
        <text>N(1)-(5-phospho-beta-D-ribosyl)glycinamide + (6R)-10-formyltetrahydrofolate = N(2)-formyl-N(1)-(5-phospho-beta-D-ribosyl)glycinamide + (6S)-5,6,7,8-tetrahydrofolate + H(+)</text>
        <dbReference type="Rhea" id="RHEA:15053"/>
        <dbReference type="ChEBI" id="CHEBI:15378"/>
        <dbReference type="ChEBI" id="CHEBI:57453"/>
        <dbReference type="ChEBI" id="CHEBI:143788"/>
        <dbReference type="ChEBI" id="CHEBI:147286"/>
        <dbReference type="ChEBI" id="CHEBI:195366"/>
        <dbReference type="EC" id="2.1.2.2"/>
    </reaction>
</comment>
<dbReference type="EC" id="2.1.2.2" evidence="4"/>
<dbReference type="AlphaFoldDB" id="A0A075JJ28"/>
<dbReference type="UniPathway" id="UPA00074">
    <property type="reaction ID" value="UER00126"/>
</dbReference>
<feature type="domain" description="Formyl transferase N-terminal" evidence="5">
    <location>
        <begin position="22"/>
        <end position="213"/>
    </location>
</feature>
<accession>A0A075JJ28</accession>
<comment type="pathway">
    <text evidence="1 4">Purine metabolism; IMP biosynthesis via de novo pathway; N(2)-formyl-N(1)-(5-phospho-D-ribosyl)glycinamide from N(1)-(5-phospho-D-ribosyl)glycinamide (10-formyl THF route): step 1/1.</text>
</comment>
<comment type="function">
    <text evidence="4">Catalyzes the transfer of a formyl group from 10-formyltetrahydrofolate to 5-phospho-ribosyl-glycinamide (GAR), producing 5-phospho-ribosyl-N-formylglycinamide (FGAR) and tetrahydrofolate.</text>
</comment>
<dbReference type="GeneID" id="41841591"/>
<evidence type="ECO:0000256" key="1">
    <source>
        <dbReference type="ARBA" id="ARBA00005054"/>
    </source>
</evidence>
<dbReference type="PANTHER" id="PTHR43369">
    <property type="entry name" value="PHOSPHORIBOSYLGLYCINAMIDE FORMYLTRANSFERASE"/>
    <property type="match status" value="1"/>
</dbReference>
<dbReference type="GO" id="GO:0006189">
    <property type="term" value="P:'de novo' IMP biosynthetic process"/>
    <property type="evidence" value="ECO:0007669"/>
    <property type="project" value="UniProtKB-UniRule"/>
</dbReference>
<feature type="site" description="Raises pKa of active site His" evidence="4">
    <location>
        <position position="176"/>
    </location>
</feature>
<dbReference type="eggNOG" id="COG0299">
    <property type="taxonomic scope" value="Bacteria"/>
</dbReference>
<dbReference type="HAMAP" id="MF_01930">
    <property type="entry name" value="PurN"/>
    <property type="match status" value="1"/>
</dbReference>
<dbReference type="InterPro" id="IPR036477">
    <property type="entry name" value="Formyl_transf_N_sf"/>
</dbReference>
<dbReference type="Proteomes" id="UP000027986">
    <property type="component" value="Chromosome"/>
</dbReference>
<evidence type="ECO:0000313" key="7">
    <source>
        <dbReference type="Proteomes" id="UP000027986"/>
    </source>
</evidence>
<evidence type="ECO:0000313" key="6">
    <source>
        <dbReference type="EMBL" id="AIF41347.1"/>
    </source>
</evidence>
<dbReference type="InterPro" id="IPR004607">
    <property type="entry name" value="GART"/>
</dbReference>
<dbReference type="HOGENOM" id="CLU_038395_1_0_11"/>
<evidence type="ECO:0000256" key="4">
    <source>
        <dbReference type="HAMAP-Rule" id="MF_01930"/>
    </source>
</evidence>
<name>A0A075JJ28_9MICO</name>
<evidence type="ECO:0000259" key="5">
    <source>
        <dbReference type="Pfam" id="PF00551"/>
    </source>
</evidence>
<dbReference type="Pfam" id="PF00551">
    <property type="entry name" value="Formyl_trans_N"/>
    <property type="match status" value="1"/>
</dbReference>
<dbReference type="Gene3D" id="3.40.50.170">
    <property type="entry name" value="Formyl transferase, N-terminal domain"/>
    <property type="match status" value="1"/>
</dbReference>
<dbReference type="KEGG" id="dni:HX89_10805"/>
<protein>
    <recommendedName>
        <fullName evidence="4">Phosphoribosylglycinamide formyltransferase</fullName>
        <ecNumber evidence="4">2.1.2.2</ecNumber>
    </recommendedName>
    <alternativeName>
        <fullName evidence="4">5'-phosphoribosylglycinamide transformylase</fullName>
    </alternativeName>
    <alternativeName>
        <fullName evidence="4">GAR transformylase</fullName>
        <shortName evidence="4">GART</shortName>
    </alternativeName>
</protein>
<comment type="similarity">
    <text evidence="4">Belongs to the GART family.</text>
</comment>
<feature type="binding site" evidence="4">
    <location>
        <position position="138"/>
    </location>
    <ligand>
        <name>(6R)-10-formyltetrahydrofolate</name>
        <dbReference type="ChEBI" id="CHEBI:195366"/>
    </ligand>
</feature>
<dbReference type="PANTHER" id="PTHR43369:SF2">
    <property type="entry name" value="PHOSPHORIBOSYLGLYCINAMIDE FORMYLTRANSFERASE"/>
    <property type="match status" value="1"/>
</dbReference>
<reference evidence="6 7" key="1">
    <citation type="submission" date="2014-07" db="EMBL/GenBank/DDBJ databases">
        <title>Genome Sequencing of Dermacoccus nishinomiyaensis.</title>
        <authorList>
            <person name="Hong K.W."/>
            <person name="Chan K.G."/>
        </authorList>
    </citation>
    <scope>NUCLEOTIDE SEQUENCE [LARGE SCALE GENOMIC DNA]</scope>
    <source>
        <strain evidence="6 7">M25</strain>
    </source>
</reference>
<proteinExistence type="inferred from homology"/>
<dbReference type="EMBL" id="CP008889">
    <property type="protein sequence ID" value="AIF41347.1"/>
    <property type="molecule type" value="Genomic_DNA"/>
</dbReference>
<dbReference type="SUPFAM" id="SSF53328">
    <property type="entry name" value="Formyltransferase"/>
    <property type="match status" value="1"/>
</dbReference>
<keyword evidence="7" id="KW-1185">Reference proteome</keyword>
<dbReference type="InterPro" id="IPR002376">
    <property type="entry name" value="Formyl_transf_N"/>
</dbReference>
<sequence>MVGRVVHVSATPQLRPDTRPLEVVVLVSGSGSLLQALIDAEADAAARGQRSPFTIVSVGADRECAGLQRAMLAGIPAFVVDTAHFADRDAWDEALADAVERSFDDDSDDPDAPPHLVVSAGFMKILGATTLARHTVINTHPALLPSFPGAHGVRDALAHGVKITGTTCHVVDAGVDTGPIIAQRAVEVRADDDEDSLHERIKVEERDMLVDVVRRFARGWSINGRTVLINE</sequence>
<comment type="caution">
    <text evidence="4">Lacks conserved residue(s) required for the propagation of feature annotation.</text>
</comment>
<dbReference type="GO" id="GO:0005829">
    <property type="term" value="C:cytosol"/>
    <property type="evidence" value="ECO:0007669"/>
    <property type="project" value="TreeGrafter"/>
</dbReference>
<dbReference type="NCBIfam" id="TIGR00639">
    <property type="entry name" value="PurN"/>
    <property type="match status" value="1"/>
</dbReference>
<feature type="binding site" evidence="4">
    <location>
        <position position="88"/>
    </location>
    <ligand>
        <name>(6R)-10-formyltetrahydrofolate</name>
        <dbReference type="ChEBI" id="CHEBI:195366"/>
    </ligand>
</feature>
<dbReference type="CDD" id="cd08645">
    <property type="entry name" value="FMT_core_GART"/>
    <property type="match status" value="1"/>
</dbReference>
<evidence type="ECO:0000256" key="3">
    <source>
        <dbReference type="ARBA" id="ARBA00022755"/>
    </source>
</evidence>
<dbReference type="RefSeq" id="WP_051806072.1">
    <property type="nucleotide sequence ID" value="NZ_CP008889.1"/>
</dbReference>
<keyword evidence="3 4" id="KW-0658">Purine biosynthesis</keyword>
<feature type="active site" description="Proton donor" evidence="4">
    <location>
        <position position="140"/>
    </location>
</feature>